<evidence type="ECO:0000256" key="2">
    <source>
        <dbReference type="SAM" id="Phobius"/>
    </source>
</evidence>
<name>A0A2T0LAG3_9BACL</name>
<accession>A0A2T0LAG3</accession>
<feature type="region of interest" description="Disordered" evidence="1">
    <location>
        <begin position="146"/>
        <end position="264"/>
    </location>
</feature>
<dbReference type="Proteomes" id="UP000237797">
    <property type="component" value="Unassembled WGS sequence"/>
</dbReference>
<dbReference type="EMBL" id="PVNE01000036">
    <property type="protein sequence ID" value="PRX38793.1"/>
    <property type="molecule type" value="Genomic_DNA"/>
</dbReference>
<keyword evidence="2" id="KW-1133">Transmembrane helix</keyword>
<keyword evidence="4" id="KW-1185">Reference proteome</keyword>
<reference evidence="3 4" key="1">
    <citation type="submission" date="2018-03" db="EMBL/GenBank/DDBJ databases">
        <title>Genomic Encyclopedia of Archaeal and Bacterial Type Strains, Phase II (KMG-II): from individual species to whole genera.</title>
        <authorList>
            <person name="Goeker M."/>
        </authorList>
    </citation>
    <scope>NUCLEOTIDE SEQUENCE [LARGE SCALE GENOMIC DNA]</scope>
    <source>
        <strain evidence="3 4">DSM 44946</strain>
    </source>
</reference>
<dbReference type="OrthoDB" id="9845301at2"/>
<gene>
    <name evidence="3" type="ORF">CLV97_1362</name>
</gene>
<sequence>MRTWSIMLGVIIFVCVVTVSFAHTVDLYKRVGFLHWEAVTFTIAVETTFLLSGWAILWRRLQGQKPGAAAYAGFLYGIILVLFSNSAYTVGLDNLFENKIAQWTLALSVVLGVIIAEMIISQNLFDRSIDRSTNQSINQPASQMAELANQPTDHQQPASQLVNQEDQPARQTNQPPGQPTNRPTNQPSESADYQPVDESNQPVESASDSAKTTIHQPDDQPNRPSSNVADQPAGQPISQRINQSANKAAKQPAGQSTNQPTKRSNVVDMAGKRMANADQKVVEVAKKYYHENGELPSRRQLAAMADTTPYRASKAINYLKEKYNIIDRSTKRSASGR</sequence>
<organism evidence="3 4">
    <name type="scientific">Planifilum fimeticola</name>
    <dbReference type="NCBI Taxonomy" id="201975"/>
    <lineage>
        <taxon>Bacteria</taxon>
        <taxon>Bacillati</taxon>
        <taxon>Bacillota</taxon>
        <taxon>Bacilli</taxon>
        <taxon>Bacillales</taxon>
        <taxon>Thermoactinomycetaceae</taxon>
        <taxon>Planifilum</taxon>
    </lineage>
</organism>
<evidence type="ECO:0000313" key="3">
    <source>
        <dbReference type="EMBL" id="PRX38793.1"/>
    </source>
</evidence>
<feature type="transmembrane region" description="Helical" evidence="2">
    <location>
        <begin position="100"/>
        <end position="120"/>
    </location>
</feature>
<feature type="transmembrane region" description="Helical" evidence="2">
    <location>
        <begin position="38"/>
        <end position="57"/>
    </location>
</feature>
<feature type="transmembrane region" description="Helical" evidence="2">
    <location>
        <begin position="69"/>
        <end position="88"/>
    </location>
</feature>
<feature type="compositionally biased region" description="Polar residues" evidence="1">
    <location>
        <begin position="236"/>
        <end position="246"/>
    </location>
</feature>
<evidence type="ECO:0000313" key="4">
    <source>
        <dbReference type="Proteomes" id="UP000237797"/>
    </source>
</evidence>
<feature type="compositionally biased region" description="Polar residues" evidence="1">
    <location>
        <begin position="253"/>
        <end position="264"/>
    </location>
</feature>
<dbReference type="RefSeq" id="WP_146130532.1">
    <property type="nucleotide sequence ID" value="NZ_PVNE01000036.1"/>
</dbReference>
<evidence type="ECO:0000256" key="1">
    <source>
        <dbReference type="SAM" id="MobiDB-lite"/>
    </source>
</evidence>
<proteinExistence type="predicted"/>
<keyword evidence="2" id="KW-0812">Transmembrane</keyword>
<protein>
    <submittedName>
        <fullName evidence="3">Uncharacterized protein</fullName>
    </submittedName>
</protein>
<dbReference type="AlphaFoldDB" id="A0A2T0LAG3"/>
<keyword evidence="2" id="KW-0472">Membrane</keyword>
<comment type="caution">
    <text evidence="3">The sequence shown here is derived from an EMBL/GenBank/DDBJ whole genome shotgun (WGS) entry which is preliminary data.</text>
</comment>
<feature type="compositionally biased region" description="Polar residues" evidence="1">
    <location>
        <begin position="149"/>
        <end position="215"/>
    </location>
</feature>